<dbReference type="Proteomes" id="UP000886653">
    <property type="component" value="Unassembled WGS sequence"/>
</dbReference>
<dbReference type="EMBL" id="MU167226">
    <property type="protein sequence ID" value="KAG0149624.1"/>
    <property type="molecule type" value="Genomic_DNA"/>
</dbReference>
<dbReference type="OrthoDB" id="3269001at2759"/>
<evidence type="ECO:0000256" key="1">
    <source>
        <dbReference type="SAM" id="SignalP"/>
    </source>
</evidence>
<comment type="caution">
    <text evidence="2">The sequence shown here is derived from an EMBL/GenBank/DDBJ whole genome shotgun (WGS) entry which is preliminary data.</text>
</comment>
<evidence type="ECO:0000313" key="3">
    <source>
        <dbReference type="Proteomes" id="UP000886653"/>
    </source>
</evidence>
<feature type="non-terminal residue" evidence="2">
    <location>
        <position position="397"/>
    </location>
</feature>
<feature type="signal peptide" evidence="1">
    <location>
        <begin position="1"/>
        <end position="18"/>
    </location>
</feature>
<name>A0A9P6NPE0_9BASI</name>
<evidence type="ECO:0000313" key="2">
    <source>
        <dbReference type="EMBL" id="KAG0149624.1"/>
    </source>
</evidence>
<keyword evidence="3" id="KW-1185">Reference proteome</keyword>
<feature type="chain" id="PRO_5040276425" evidence="1">
    <location>
        <begin position="19"/>
        <end position="397"/>
    </location>
</feature>
<feature type="non-terminal residue" evidence="2">
    <location>
        <position position="1"/>
    </location>
</feature>
<reference evidence="2" key="1">
    <citation type="submission" date="2013-11" db="EMBL/GenBank/DDBJ databases">
        <title>Genome sequence of the fusiform rust pathogen reveals effectors for host alternation and coevolution with pine.</title>
        <authorList>
            <consortium name="DOE Joint Genome Institute"/>
            <person name="Smith K."/>
            <person name="Pendleton A."/>
            <person name="Kubisiak T."/>
            <person name="Anderson C."/>
            <person name="Salamov A."/>
            <person name="Aerts A."/>
            <person name="Riley R."/>
            <person name="Clum A."/>
            <person name="Lindquist E."/>
            <person name="Ence D."/>
            <person name="Campbell M."/>
            <person name="Kronenberg Z."/>
            <person name="Feau N."/>
            <person name="Dhillon B."/>
            <person name="Hamelin R."/>
            <person name="Burleigh J."/>
            <person name="Smith J."/>
            <person name="Yandell M."/>
            <person name="Nelson C."/>
            <person name="Grigoriev I."/>
            <person name="Davis J."/>
        </authorList>
    </citation>
    <scope>NUCLEOTIDE SEQUENCE</scope>
    <source>
        <strain evidence="2">G11</strain>
    </source>
</reference>
<accession>A0A9P6NPE0</accession>
<dbReference type="AlphaFoldDB" id="A0A9P6NPE0"/>
<keyword evidence="1" id="KW-0732">Signal</keyword>
<gene>
    <name evidence="2" type="ORF">CROQUDRAFT_21966</name>
</gene>
<protein>
    <submittedName>
        <fullName evidence="2">Uncharacterized protein</fullName>
    </submittedName>
</protein>
<proteinExistence type="predicted"/>
<sequence>FVGLFLGWLHLFCGVSSANCQFAQVFLLRILEMAQGHQLSDNTKERQLPKDIHTIIKSLSITPELNKQICCPTCFNLYQPASAPWFCSFRKSPKAHECGEPLFEGEHQQHPSASSNLPPCEIRHPRNLYVTQKLSSWLRWFLSKSNIEQEIIDWSNKLGEFSEKKIFDIQQSEAWKEITWPSNPSTGPKPLNLLVSLFIDWFNPRGNRKRGAQQSMGVFAYNCLDLPPSLRNLIQNTCVAGITPGLNAPDMTTITHVLKDHIDDLILLEQGIVMPTSQYPEGRLVRVKLLMKLGDMVGMHKVAGFASHSANLYFTWCWGSAKDMDKMKLGQPRTKTEVLNAARNSKEAISLARKDNILRETGVHWSEFNRLNYRDPVKQLPIGLMHNWFEGVLHHHF</sequence>
<organism evidence="2 3">
    <name type="scientific">Cronartium quercuum f. sp. fusiforme G11</name>
    <dbReference type="NCBI Taxonomy" id="708437"/>
    <lineage>
        <taxon>Eukaryota</taxon>
        <taxon>Fungi</taxon>
        <taxon>Dikarya</taxon>
        <taxon>Basidiomycota</taxon>
        <taxon>Pucciniomycotina</taxon>
        <taxon>Pucciniomycetes</taxon>
        <taxon>Pucciniales</taxon>
        <taxon>Coleosporiaceae</taxon>
        <taxon>Cronartium</taxon>
    </lineage>
</organism>